<protein>
    <submittedName>
        <fullName evidence="4">Ubiquitin-conjugating enzyme E2 6</fullName>
    </submittedName>
</protein>
<evidence type="ECO:0000313" key="4">
    <source>
        <dbReference type="EMBL" id="RDW71744.1"/>
    </source>
</evidence>
<sequence>MATKAANKRLTREYKTISENPPPYIQAHPSESNILEWHYIITGPENTPYHGGQYWGTLIFPPDYPFAPPAIRMHTPSGRFQPSTRLCLSISDFHPKSFNPAWEVSTILIGLLSFMTSDEMTTGSVGATESERKWAAARTRWWNSTGGGSSARAGGFQKGNIKAGDGGAKFRAEWPELDKENWAWMKENGIDAATGASALQESKNCIPTAGLRRPSGSQPVVGAVVEGGRAAGDVGQGWIRRNKLLVAGAVIFTYVLIARILGEGANTNV</sequence>
<keyword evidence="5" id="KW-1185">Reference proteome</keyword>
<dbReference type="EMBL" id="PDLN01000011">
    <property type="protein sequence ID" value="RDW71744.1"/>
    <property type="molecule type" value="Genomic_DNA"/>
</dbReference>
<comment type="caution">
    <text evidence="4">The sequence shown here is derived from an EMBL/GenBank/DDBJ whole genome shotgun (WGS) entry which is preliminary data.</text>
</comment>
<dbReference type="SMART" id="SM00212">
    <property type="entry name" value="UBCc"/>
    <property type="match status" value="1"/>
</dbReference>
<proteinExistence type="predicted"/>
<dbReference type="Proteomes" id="UP000256328">
    <property type="component" value="Unassembled WGS sequence"/>
</dbReference>
<dbReference type="Gene3D" id="3.10.110.10">
    <property type="entry name" value="Ubiquitin Conjugating Enzyme"/>
    <property type="match status" value="1"/>
</dbReference>
<feature type="transmembrane region" description="Helical" evidence="2">
    <location>
        <begin position="244"/>
        <end position="262"/>
    </location>
</feature>
<dbReference type="InterPro" id="IPR016135">
    <property type="entry name" value="UBQ-conjugating_enzyme/RWD"/>
</dbReference>
<keyword evidence="1" id="KW-0833">Ubl conjugation pathway</keyword>
<dbReference type="PANTHER" id="PTHR24067">
    <property type="entry name" value="UBIQUITIN-CONJUGATING ENZYME E2"/>
    <property type="match status" value="1"/>
</dbReference>
<keyword evidence="2" id="KW-0812">Transmembrane</keyword>
<dbReference type="FunFam" id="3.10.110.10:FF:000058">
    <property type="entry name" value="Ubiquitin-conjugating enzyme E2 6"/>
    <property type="match status" value="1"/>
</dbReference>
<keyword evidence="2" id="KW-1133">Transmembrane helix</keyword>
<dbReference type="OrthoDB" id="1158011at2759"/>
<evidence type="ECO:0000259" key="3">
    <source>
        <dbReference type="PROSITE" id="PS50127"/>
    </source>
</evidence>
<keyword evidence="2" id="KW-0472">Membrane</keyword>
<feature type="domain" description="UBC core" evidence="3">
    <location>
        <begin position="5"/>
        <end position="155"/>
    </location>
</feature>
<dbReference type="AlphaFoldDB" id="A0A3D8RCZ5"/>
<dbReference type="SUPFAM" id="SSF54495">
    <property type="entry name" value="UBC-like"/>
    <property type="match status" value="1"/>
</dbReference>
<gene>
    <name evidence="4" type="ORF">BP5796_07778</name>
</gene>
<dbReference type="Pfam" id="PF00179">
    <property type="entry name" value="UQ_con"/>
    <property type="match status" value="1"/>
</dbReference>
<organism evidence="4 5">
    <name type="scientific">Coleophoma crateriformis</name>
    <dbReference type="NCBI Taxonomy" id="565419"/>
    <lineage>
        <taxon>Eukaryota</taxon>
        <taxon>Fungi</taxon>
        <taxon>Dikarya</taxon>
        <taxon>Ascomycota</taxon>
        <taxon>Pezizomycotina</taxon>
        <taxon>Leotiomycetes</taxon>
        <taxon>Helotiales</taxon>
        <taxon>Dermateaceae</taxon>
        <taxon>Coleophoma</taxon>
    </lineage>
</organism>
<evidence type="ECO:0000256" key="1">
    <source>
        <dbReference type="ARBA" id="ARBA00022786"/>
    </source>
</evidence>
<dbReference type="InterPro" id="IPR000608">
    <property type="entry name" value="UBC"/>
</dbReference>
<evidence type="ECO:0000313" key="5">
    <source>
        <dbReference type="Proteomes" id="UP000256328"/>
    </source>
</evidence>
<reference evidence="4 5" key="1">
    <citation type="journal article" date="2018" name="IMA Fungus">
        <title>IMA Genome-F 9: Draft genome sequence of Annulohypoxylon stygium, Aspergillus mulundensis, Berkeleyomyces basicola (syn. Thielaviopsis basicola), Ceratocystis smalleyi, two Cercospora beticola strains, Coleophoma cylindrospora, Fusarium fracticaudum, Phialophora cf. hyalina, and Morchella septimelata.</title>
        <authorList>
            <person name="Wingfield B.D."/>
            <person name="Bills G.F."/>
            <person name="Dong Y."/>
            <person name="Huang W."/>
            <person name="Nel W.J."/>
            <person name="Swalarsk-Parry B.S."/>
            <person name="Vaghefi N."/>
            <person name="Wilken P.M."/>
            <person name="An Z."/>
            <person name="de Beer Z.W."/>
            <person name="De Vos L."/>
            <person name="Chen L."/>
            <person name="Duong T.A."/>
            <person name="Gao Y."/>
            <person name="Hammerbacher A."/>
            <person name="Kikkert J.R."/>
            <person name="Li Y."/>
            <person name="Li H."/>
            <person name="Li K."/>
            <person name="Li Q."/>
            <person name="Liu X."/>
            <person name="Ma X."/>
            <person name="Naidoo K."/>
            <person name="Pethybridge S.J."/>
            <person name="Sun J."/>
            <person name="Steenkamp E.T."/>
            <person name="van der Nest M.A."/>
            <person name="van Wyk S."/>
            <person name="Wingfield M.J."/>
            <person name="Xiong C."/>
            <person name="Yue Q."/>
            <person name="Zhang X."/>
        </authorList>
    </citation>
    <scope>NUCLEOTIDE SEQUENCE [LARGE SCALE GENOMIC DNA]</scope>
    <source>
        <strain evidence="4 5">BP5796</strain>
    </source>
</reference>
<accession>A0A3D8RCZ5</accession>
<dbReference type="PROSITE" id="PS50127">
    <property type="entry name" value="UBC_2"/>
    <property type="match status" value="1"/>
</dbReference>
<evidence type="ECO:0000256" key="2">
    <source>
        <dbReference type="SAM" id="Phobius"/>
    </source>
</evidence>
<dbReference type="CDD" id="cd23799">
    <property type="entry name" value="UBCc_UBE2J"/>
    <property type="match status" value="1"/>
</dbReference>
<dbReference type="InterPro" id="IPR050113">
    <property type="entry name" value="Ub_conjugating_enzyme"/>
</dbReference>
<name>A0A3D8RCZ5_9HELO</name>